<comment type="catalytic activity">
    <reaction evidence="6">
        <text>L-tryptophan + O2 = indole-3-acetamide + CO2 + H2O</text>
        <dbReference type="Rhea" id="RHEA:16165"/>
        <dbReference type="ChEBI" id="CHEBI:15377"/>
        <dbReference type="ChEBI" id="CHEBI:15379"/>
        <dbReference type="ChEBI" id="CHEBI:16031"/>
        <dbReference type="ChEBI" id="CHEBI:16526"/>
        <dbReference type="ChEBI" id="CHEBI:57912"/>
        <dbReference type="EC" id="1.13.12.3"/>
    </reaction>
</comment>
<keyword evidence="9" id="KW-1185">Reference proteome</keyword>
<dbReference type="PANTHER" id="PTHR10742">
    <property type="entry name" value="FLAVIN MONOAMINE OXIDASE"/>
    <property type="match status" value="1"/>
</dbReference>
<evidence type="ECO:0000256" key="5">
    <source>
        <dbReference type="ARBA" id="ARBA00023070"/>
    </source>
</evidence>
<geneLocation type="plasmid" evidence="8 9">
    <name>pDSHI02</name>
</geneLocation>
<dbReference type="PANTHER" id="PTHR10742:SF342">
    <property type="entry name" value="AMINE OXIDASE"/>
    <property type="match status" value="1"/>
</dbReference>
<dbReference type="InterPro" id="IPR006311">
    <property type="entry name" value="TAT_signal"/>
</dbReference>
<dbReference type="Proteomes" id="UP000006833">
    <property type="component" value="Plasmid pDSHI02"/>
</dbReference>
<feature type="domain" description="Amine oxidase" evidence="7">
    <location>
        <begin position="64"/>
        <end position="521"/>
    </location>
</feature>
<evidence type="ECO:0000256" key="4">
    <source>
        <dbReference type="ARBA" id="ARBA00017871"/>
    </source>
</evidence>
<evidence type="ECO:0000313" key="9">
    <source>
        <dbReference type="Proteomes" id="UP000006833"/>
    </source>
</evidence>
<dbReference type="SUPFAM" id="SSF51905">
    <property type="entry name" value="FAD/NAD(P)-binding domain"/>
    <property type="match status" value="1"/>
</dbReference>
<accession>A8LTP9</accession>
<dbReference type="Gene3D" id="1.20.1440.240">
    <property type="match status" value="1"/>
</dbReference>
<dbReference type="InterPro" id="IPR050281">
    <property type="entry name" value="Flavin_monoamine_oxidase"/>
</dbReference>
<gene>
    <name evidence="8" type="ordered locus">Dshi_3888</name>
</gene>
<dbReference type="GO" id="GO:0009851">
    <property type="term" value="P:auxin biosynthetic process"/>
    <property type="evidence" value="ECO:0007669"/>
    <property type="project" value="UniProtKB-KW"/>
</dbReference>
<evidence type="ECO:0000256" key="1">
    <source>
        <dbReference type="ARBA" id="ARBA00004814"/>
    </source>
</evidence>
<sequence length="541" mass="60144">MQDDPRFQMSRRDLLQLIGVAGGASAMMGAMTTMGHSLPSPYDGPPALEGAPQGEKVLVLGAGLAGMVAAFELRRAGYEVEILEYQSRAGGRCWTLKGGDSFRELGGYEQTCNFSQGQYINIGPWRIPHHHRAVLDYCQRLGVELEIFVQEDQNAFLHSPDAFGGKPQRYHNIWADYVGGITEMLAKSVNQGAFADQITAEDAEMLLESLKSFGVLDGQYRYTERLEVSSYRGYPNSGAPGGGLLDAAPTPEKPIELKDILDSRFWQYLRNHTTYRHHAPMFQPKGGMEEIAHAFEREVGDLITHNARVTRIMQDSAGVTVDWTETGVSGKEHRSTADWCVCTIPFTVLSQIEIDVAADMRAAMRELHYHESVKAGFEMKRRFWEQDLAIYGGITLTDLPIAEIGYPSNEMHSTGPGVLLAAYVYGPQAYAYNSMSPEERIESIRNQLKIIHPQAAEEFSSGVALSWHRVPWMLGCYSNWDTRDESYRAAARVDRRIVCAGEHLSYLPGWQEGSILSSLDAIRRLNDVAASGLYSTQGGNQ</sequence>
<evidence type="ECO:0000313" key="8">
    <source>
        <dbReference type="EMBL" id="ABV95616.1"/>
    </source>
</evidence>
<dbReference type="EMBL" id="CP000832">
    <property type="protein sequence ID" value="ABV95616.1"/>
    <property type="molecule type" value="Genomic_DNA"/>
</dbReference>
<keyword evidence="5" id="KW-0073">Auxin biosynthesis</keyword>
<dbReference type="Gene3D" id="3.90.660.10">
    <property type="match status" value="1"/>
</dbReference>
<keyword evidence="8" id="KW-0560">Oxidoreductase</keyword>
<dbReference type="Gene3D" id="3.50.50.60">
    <property type="entry name" value="FAD/NAD(P)-binding domain"/>
    <property type="match status" value="1"/>
</dbReference>
<name>A8LTP9_DINSH</name>
<dbReference type="OrthoDB" id="337830at2"/>
<dbReference type="InterPro" id="IPR036188">
    <property type="entry name" value="FAD/NAD-bd_sf"/>
</dbReference>
<dbReference type="GO" id="GO:0050361">
    <property type="term" value="F:tryptophan 2-monooxygenase activity"/>
    <property type="evidence" value="ECO:0007669"/>
    <property type="project" value="UniProtKB-EC"/>
</dbReference>
<dbReference type="SUPFAM" id="SSF54373">
    <property type="entry name" value="FAD-linked reductases, C-terminal domain"/>
    <property type="match status" value="1"/>
</dbReference>
<comment type="pathway">
    <text evidence="1">Plant hormone metabolism; auxin biosynthesis.</text>
</comment>
<dbReference type="RefSeq" id="WP_012187274.1">
    <property type="nucleotide sequence ID" value="NC_009956.1"/>
</dbReference>
<evidence type="ECO:0000259" key="7">
    <source>
        <dbReference type="Pfam" id="PF01593"/>
    </source>
</evidence>
<dbReference type="PROSITE" id="PS51318">
    <property type="entry name" value="TAT"/>
    <property type="match status" value="1"/>
</dbReference>
<dbReference type="HOGENOM" id="CLU_004498_8_3_5"/>
<evidence type="ECO:0000256" key="6">
    <source>
        <dbReference type="ARBA" id="ARBA00047321"/>
    </source>
</evidence>
<dbReference type="GO" id="GO:0009063">
    <property type="term" value="P:amino acid catabolic process"/>
    <property type="evidence" value="ECO:0007669"/>
    <property type="project" value="TreeGrafter"/>
</dbReference>
<dbReference type="InterPro" id="IPR002937">
    <property type="entry name" value="Amino_oxidase"/>
</dbReference>
<evidence type="ECO:0000256" key="2">
    <source>
        <dbReference type="ARBA" id="ARBA00005833"/>
    </source>
</evidence>
<reference evidence="9" key="1">
    <citation type="journal article" date="2010" name="ISME J.">
        <title>The complete genome sequence of the algal symbiont Dinoroseobacter shibae: a hitchhiker's guide to life in the sea.</title>
        <authorList>
            <person name="Wagner-Dobler I."/>
            <person name="Ballhausen B."/>
            <person name="Berger M."/>
            <person name="Brinkhoff T."/>
            <person name="Buchholz I."/>
            <person name="Bunk B."/>
            <person name="Cypionka H."/>
            <person name="Daniel R."/>
            <person name="Drepper T."/>
            <person name="Gerdts G."/>
            <person name="Hahnke S."/>
            <person name="Han C."/>
            <person name="Jahn D."/>
            <person name="Kalhoefer D."/>
            <person name="Kiss H."/>
            <person name="Klenk H.P."/>
            <person name="Kyrpides N."/>
            <person name="Liebl W."/>
            <person name="Liesegang H."/>
            <person name="Meincke L."/>
            <person name="Pati A."/>
            <person name="Petersen J."/>
            <person name="Piekarski T."/>
            <person name="Pommerenke C."/>
            <person name="Pradella S."/>
            <person name="Pukall R."/>
            <person name="Rabus R."/>
            <person name="Stackebrandt E."/>
            <person name="Thole S."/>
            <person name="Thompson L."/>
            <person name="Tielen P."/>
            <person name="Tomasch J."/>
            <person name="von Jan M."/>
            <person name="Wanphrut N."/>
            <person name="Wichels A."/>
            <person name="Zech H."/>
            <person name="Simon M."/>
        </authorList>
    </citation>
    <scope>NUCLEOTIDE SEQUENCE [LARGE SCALE GENOMIC DNA]</scope>
    <source>
        <strain evidence="9">DSM 16493 / NCIMB 14021 / DFL 12</strain>
        <plasmid evidence="9">Plasmid pDSHI02</plasmid>
    </source>
</reference>
<organism evidence="8 9">
    <name type="scientific">Dinoroseobacter shibae (strain DSM 16493 / NCIMB 14021 / DFL 12)</name>
    <dbReference type="NCBI Taxonomy" id="398580"/>
    <lineage>
        <taxon>Bacteria</taxon>
        <taxon>Pseudomonadati</taxon>
        <taxon>Pseudomonadota</taxon>
        <taxon>Alphaproteobacteria</taxon>
        <taxon>Rhodobacterales</taxon>
        <taxon>Roseobacteraceae</taxon>
        <taxon>Dinoroseobacter</taxon>
    </lineage>
</organism>
<protein>
    <recommendedName>
        <fullName evidence="4">Tryptophan 2-monooxygenase</fullName>
        <ecNumber evidence="3">1.13.12.3</ecNumber>
    </recommendedName>
</protein>
<dbReference type="EC" id="1.13.12.3" evidence="3"/>
<proteinExistence type="inferred from homology"/>
<keyword evidence="8" id="KW-0614">Plasmid</keyword>
<evidence type="ECO:0000256" key="3">
    <source>
        <dbReference type="ARBA" id="ARBA00012535"/>
    </source>
</evidence>
<dbReference type="GO" id="GO:0001716">
    <property type="term" value="F:L-amino-acid oxidase activity"/>
    <property type="evidence" value="ECO:0007669"/>
    <property type="project" value="TreeGrafter"/>
</dbReference>
<dbReference type="Pfam" id="PF01593">
    <property type="entry name" value="Amino_oxidase"/>
    <property type="match status" value="1"/>
</dbReference>
<comment type="similarity">
    <text evidence="2">Belongs to the tryptophan 2-monooxygenase family.</text>
</comment>
<dbReference type="KEGG" id="dsh:Dshi_3888"/>
<dbReference type="AlphaFoldDB" id="A8LTP9"/>